<feature type="binding site" evidence="7">
    <location>
        <begin position="228"/>
        <end position="232"/>
    </location>
    <ligand>
        <name>NADP(+)</name>
        <dbReference type="ChEBI" id="CHEBI:58349"/>
    </ligand>
</feature>
<dbReference type="NCBIfam" id="NF009466">
    <property type="entry name" value="PRK12826.1-2"/>
    <property type="match status" value="1"/>
</dbReference>
<dbReference type="Proteomes" id="UP001061958">
    <property type="component" value="Unassembled WGS sequence"/>
</dbReference>
<comment type="caution">
    <text evidence="10">The sequence shown here is derived from an EMBL/GenBank/DDBJ whole genome shotgun (WGS) entry which is preliminary data.</text>
</comment>
<evidence type="ECO:0000256" key="7">
    <source>
        <dbReference type="PIRSR" id="PIRSR611284-2"/>
    </source>
</evidence>
<gene>
    <name evidence="10" type="ORF">GpartN1_g6420.t1</name>
</gene>
<dbReference type="Gene3D" id="3.40.50.720">
    <property type="entry name" value="NAD(P)-binding Rossmann-like Domain"/>
    <property type="match status" value="1"/>
</dbReference>
<reference evidence="10" key="1">
    <citation type="journal article" date="2022" name="Proc. Natl. Acad. Sci. U.S.A.">
        <title>Life cycle and functional genomics of the unicellular red alga Galdieria for elucidating algal and plant evolution and industrial use.</title>
        <authorList>
            <person name="Hirooka S."/>
            <person name="Itabashi T."/>
            <person name="Ichinose T.M."/>
            <person name="Onuma R."/>
            <person name="Fujiwara T."/>
            <person name="Yamashita S."/>
            <person name="Jong L.W."/>
            <person name="Tomita R."/>
            <person name="Iwane A.H."/>
            <person name="Miyagishima S.Y."/>
        </authorList>
    </citation>
    <scope>NUCLEOTIDE SEQUENCE</scope>
    <source>
        <strain evidence="10">NBRC 102759</strain>
    </source>
</reference>
<feature type="domain" description="Ketoreductase" evidence="9">
    <location>
        <begin position="79"/>
        <end position="259"/>
    </location>
</feature>
<accession>A0A9C7Q2I4</accession>
<dbReference type="InterPro" id="IPR011284">
    <property type="entry name" value="3oxo_ACP_reduc"/>
</dbReference>
<evidence type="ECO:0000256" key="4">
    <source>
        <dbReference type="ARBA" id="ARBA00023002"/>
    </source>
</evidence>
<feature type="binding site" evidence="7">
    <location>
        <position position="261"/>
    </location>
    <ligand>
        <name>NADP(+)</name>
        <dbReference type="ChEBI" id="CHEBI:58349"/>
    </ligand>
</feature>
<dbReference type="Pfam" id="PF00106">
    <property type="entry name" value="adh_short"/>
    <property type="match status" value="1"/>
</dbReference>
<evidence type="ECO:0000256" key="3">
    <source>
        <dbReference type="ARBA" id="ARBA00022857"/>
    </source>
</evidence>
<feature type="binding site" evidence="7">
    <location>
        <position position="163"/>
    </location>
    <ligand>
        <name>NADP(+)</name>
        <dbReference type="ChEBI" id="CHEBI:58349"/>
    </ligand>
</feature>
<organism evidence="10 11">
    <name type="scientific">Galdieria partita</name>
    <dbReference type="NCBI Taxonomy" id="83374"/>
    <lineage>
        <taxon>Eukaryota</taxon>
        <taxon>Rhodophyta</taxon>
        <taxon>Bangiophyceae</taxon>
        <taxon>Galdieriales</taxon>
        <taxon>Galdieriaceae</taxon>
        <taxon>Galdieria</taxon>
    </lineage>
</organism>
<evidence type="ECO:0000313" key="10">
    <source>
        <dbReference type="EMBL" id="GJQ14629.1"/>
    </source>
</evidence>
<dbReference type="SMART" id="SM00822">
    <property type="entry name" value="PKS_KR"/>
    <property type="match status" value="1"/>
</dbReference>
<reference evidence="10" key="2">
    <citation type="submission" date="2022-01" db="EMBL/GenBank/DDBJ databases">
        <authorList>
            <person name="Hirooka S."/>
            <person name="Miyagishima S.Y."/>
        </authorList>
    </citation>
    <scope>NUCLEOTIDE SEQUENCE</scope>
    <source>
        <strain evidence="10">NBRC 102759</strain>
    </source>
</reference>
<comment type="catalytic activity">
    <reaction evidence="5">
        <text>a (3R)-hydroxyacyl-[ACP] + NADP(+) = a 3-oxoacyl-[ACP] + NADPH + H(+)</text>
        <dbReference type="Rhea" id="RHEA:17397"/>
        <dbReference type="Rhea" id="RHEA-COMP:9916"/>
        <dbReference type="Rhea" id="RHEA-COMP:9945"/>
        <dbReference type="ChEBI" id="CHEBI:15378"/>
        <dbReference type="ChEBI" id="CHEBI:57783"/>
        <dbReference type="ChEBI" id="CHEBI:58349"/>
        <dbReference type="ChEBI" id="CHEBI:78776"/>
        <dbReference type="ChEBI" id="CHEBI:78827"/>
        <dbReference type="EC" id="1.1.1.100"/>
    </reaction>
</comment>
<comment type="similarity">
    <text evidence="1 8">Belongs to the short-chain dehydrogenases/reductases (SDR) family.</text>
</comment>
<dbReference type="PROSITE" id="PS00061">
    <property type="entry name" value="ADH_SHORT"/>
    <property type="match status" value="1"/>
</dbReference>
<dbReference type="EC" id="1.1.1.100" evidence="2"/>
<dbReference type="InterPro" id="IPR057326">
    <property type="entry name" value="KR_dom"/>
</dbReference>
<evidence type="ECO:0000313" key="11">
    <source>
        <dbReference type="Proteomes" id="UP001061958"/>
    </source>
</evidence>
<dbReference type="SUPFAM" id="SSF51735">
    <property type="entry name" value="NAD(P)-binding Rossmann-fold domains"/>
    <property type="match status" value="1"/>
</dbReference>
<keyword evidence="11" id="KW-1185">Reference proteome</keyword>
<evidence type="ECO:0000256" key="5">
    <source>
        <dbReference type="ARBA" id="ARBA00048508"/>
    </source>
</evidence>
<dbReference type="NCBIfam" id="NF005559">
    <property type="entry name" value="PRK07231.1"/>
    <property type="match status" value="1"/>
</dbReference>
<dbReference type="GO" id="GO:0006633">
    <property type="term" value="P:fatty acid biosynthetic process"/>
    <property type="evidence" value="ECO:0007669"/>
    <property type="project" value="InterPro"/>
</dbReference>
<dbReference type="FunFam" id="3.40.50.720:FF:000115">
    <property type="entry name" value="3-oxoacyl-[acyl-carrier-protein] reductase FabG"/>
    <property type="match status" value="1"/>
</dbReference>
<dbReference type="PANTHER" id="PTHR42879:SF2">
    <property type="entry name" value="3-OXOACYL-[ACYL-CARRIER-PROTEIN] REDUCTASE FABG"/>
    <property type="match status" value="1"/>
</dbReference>
<evidence type="ECO:0000256" key="8">
    <source>
        <dbReference type="RuleBase" id="RU000363"/>
    </source>
</evidence>
<dbReference type="InterPro" id="IPR020904">
    <property type="entry name" value="Sc_DH/Rdtase_CS"/>
</dbReference>
<dbReference type="GO" id="GO:0004316">
    <property type="term" value="F:3-oxoacyl-[acyl-carrier-protein] reductase (NADPH) activity"/>
    <property type="evidence" value="ECO:0007669"/>
    <property type="project" value="UniProtKB-EC"/>
</dbReference>
<dbReference type="CDD" id="cd05333">
    <property type="entry name" value="BKR_SDR_c"/>
    <property type="match status" value="1"/>
</dbReference>
<evidence type="ECO:0000256" key="1">
    <source>
        <dbReference type="ARBA" id="ARBA00006484"/>
    </source>
</evidence>
<feature type="active site" description="Proton acceptor" evidence="6">
    <location>
        <position position="228"/>
    </location>
</feature>
<evidence type="ECO:0000256" key="6">
    <source>
        <dbReference type="PIRSR" id="PIRSR611284-1"/>
    </source>
</evidence>
<dbReference type="NCBIfam" id="TIGR01830">
    <property type="entry name" value="3oxo_ACP_reduc"/>
    <property type="match status" value="1"/>
</dbReference>
<dbReference type="PRINTS" id="PR00080">
    <property type="entry name" value="SDRFAMILY"/>
</dbReference>
<dbReference type="OrthoDB" id="1393670at2759"/>
<dbReference type="InterPro" id="IPR002347">
    <property type="entry name" value="SDR_fam"/>
</dbReference>
<keyword evidence="4" id="KW-0560">Oxidoreductase</keyword>
<evidence type="ECO:0000259" key="9">
    <source>
        <dbReference type="SMART" id="SM00822"/>
    </source>
</evidence>
<dbReference type="AlphaFoldDB" id="A0A9C7Q2I4"/>
<name>A0A9C7Q2I4_9RHOD</name>
<protein>
    <recommendedName>
        <fullName evidence="2">3-oxoacyl-[acyl-carrier-protein] reductase</fullName>
        <ecNumber evidence="2">1.1.1.100</ecNumber>
    </recommendedName>
</protein>
<proteinExistence type="inferred from homology"/>
<dbReference type="PANTHER" id="PTHR42879">
    <property type="entry name" value="3-OXOACYL-(ACYL-CARRIER-PROTEIN) REDUCTASE"/>
    <property type="match status" value="1"/>
</dbReference>
<dbReference type="EMBL" id="BQMJ01000057">
    <property type="protein sequence ID" value="GJQ14629.1"/>
    <property type="molecule type" value="Genomic_DNA"/>
</dbReference>
<dbReference type="InterPro" id="IPR036291">
    <property type="entry name" value="NAD(P)-bd_dom_sf"/>
</dbReference>
<dbReference type="PRINTS" id="PR00081">
    <property type="entry name" value="GDHRDH"/>
</dbReference>
<evidence type="ECO:0000256" key="2">
    <source>
        <dbReference type="ARBA" id="ARBA00012948"/>
    </source>
</evidence>
<keyword evidence="3 7" id="KW-0521">NADP</keyword>
<dbReference type="InterPro" id="IPR050259">
    <property type="entry name" value="SDR"/>
</dbReference>
<sequence>MKPFFCFVAPVPKVVPTRASWVSRDLLKGSKYFYVERVFYFGALTRQRLQLQRTSSIWNCSALSETETSSSSKVPLAQPVVVVTGASKGIGRAIALEFAKAGCKVVVNYSRSVSAAEQVVSEIKEAGAESFSIKADVSSASEVESLFQQVSERYNRIDILINNAGITQDGLLLRMSLEQWKKVIDLNLTGTFLCCQHASKYMLKQRKGRIINMASIVGEIGNAGQVNYAASKAGVIGLTRSLAKEFAPRGVLVNAIAPGFIVSDMTKELDQDKIKQIVPLGRLGTVEEVAGLVAFLALHPSAAYITGHVFNIDGGMAIGSS</sequence>
<dbReference type="GO" id="GO:0051287">
    <property type="term" value="F:NAD binding"/>
    <property type="evidence" value="ECO:0007669"/>
    <property type="project" value="InterPro"/>
</dbReference>